<dbReference type="Pfam" id="PF00067">
    <property type="entry name" value="p450"/>
    <property type="match status" value="1"/>
</dbReference>
<name>A0ABR1K2Y6_9AGAR</name>
<dbReference type="PRINTS" id="PR00463">
    <property type="entry name" value="EP450I"/>
</dbReference>
<reference evidence="5 6" key="1">
    <citation type="submission" date="2024-01" db="EMBL/GenBank/DDBJ databases">
        <title>A draft genome for the cacao thread blight pathogen Marasmiellus scandens.</title>
        <authorList>
            <person name="Baruah I.K."/>
            <person name="Leung J."/>
            <person name="Bukari Y."/>
            <person name="Amoako-Attah I."/>
            <person name="Meinhardt L.W."/>
            <person name="Bailey B.A."/>
            <person name="Cohen S.P."/>
        </authorList>
    </citation>
    <scope>NUCLEOTIDE SEQUENCE [LARGE SCALE GENOMIC DNA]</scope>
    <source>
        <strain evidence="5 6">GH-19</strain>
    </source>
</reference>
<dbReference type="PANTHER" id="PTHR47944">
    <property type="entry name" value="CYTOCHROME P450 98A9"/>
    <property type="match status" value="1"/>
</dbReference>
<evidence type="ECO:0008006" key="7">
    <source>
        <dbReference type="Google" id="ProtNLM"/>
    </source>
</evidence>
<keyword evidence="4" id="KW-0472">Membrane</keyword>
<protein>
    <recommendedName>
        <fullName evidence="7">Cytochrome P450</fullName>
    </recommendedName>
</protein>
<gene>
    <name evidence="5" type="ORF">VKT23_000029</name>
</gene>
<dbReference type="Gene3D" id="1.10.630.10">
    <property type="entry name" value="Cytochrome P450"/>
    <property type="match status" value="1"/>
</dbReference>
<keyword evidence="2" id="KW-0560">Oxidoreductase</keyword>
<evidence type="ECO:0000313" key="6">
    <source>
        <dbReference type="Proteomes" id="UP001498398"/>
    </source>
</evidence>
<dbReference type="Proteomes" id="UP001498398">
    <property type="component" value="Unassembled WGS sequence"/>
</dbReference>
<organism evidence="5 6">
    <name type="scientific">Marasmiellus scandens</name>
    <dbReference type="NCBI Taxonomy" id="2682957"/>
    <lineage>
        <taxon>Eukaryota</taxon>
        <taxon>Fungi</taxon>
        <taxon>Dikarya</taxon>
        <taxon>Basidiomycota</taxon>
        <taxon>Agaricomycotina</taxon>
        <taxon>Agaricomycetes</taxon>
        <taxon>Agaricomycetidae</taxon>
        <taxon>Agaricales</taxon>
        <taxon>Marasmiineae</taxon>
        <taxon>Omphalotaceae</taxon>
        <taxon>Marasmiellus</taxon>
    </lineage>
</organism>
<evidence type="ECO:0000256" key="1">
    <source>
        <dbReference type="ARBA" id="ARBA00022723"/>
    </source>
</evidence>
<evidence type="ECO:0000313" key="5">
    <source>
        <dbReference type="EMBL" id="KAK7471926.1"/>
    </source>
</evidence>
<keyword evidence="4" id="KW-1133">Transmembrane helix</keyword>
<dbReference type="InterPro" id="IPR001128">
    <property type="entry name" value="Cyt_P450"/>
</dbReference>
<keyword evidence="6" id="KW-1185">Reference proteome</keyword>
<keyword evidence="3" id="KW-0408">Iron</keyword>
<keyword evidence="1" id="KW-0479">Metal-binding</keyword>
<evidence type="ECO:0000256" key="3">
    <source>
        <dbReference type="ARBA" id="ARBA00023004"/>
    </source>
</evidence>
<proteinExistence type="predicted"/>
<evidence type="ECO:0000256" key="2">
    <source>
        <dbReference type="ARBA" id="ARBA00023002"/>
    </source>
</evidence>
<feature type="transmembrane region" description="Helical" evidence="4">
    <location>
        <begin position="6"/>
        <end position="30"/>
    </location>
</feature>
<keyword evidence="4" id="KW-0812">Transmembrane</keyword>
<accession>A0ABR1K2Y6</accession>
<dbReference type="SUPFAM" id="SSF48264">
    <property type="entry name" value="Cytochrome P450"/>
    <property type="match status" value="1"/>
</dbReference>
<dbReference type="InterPro" id="IPR002401">
    <property type="entry name" value="Cyt_P450_E_grp-I"/>
</dbReference>
<dbReference type="InterPro" id="IPR036396">
    <property type="entry name" value="Cyt_P450_sf"/>
</dbReference>
<dbReference type="EMBL" id="JBANRG010000001">
    <property type="protein sequence ID" value="KAK7471926.1"/>
    <property type="molecule type" value="Genomic_DNA"/>
</dbReference>
<comment type="caution">
    <text evidence="5">The sequence shown here is derived from an EMBL/GenBank/DDBJ whole genome shotgun (WGS) entry which is preliminary data.</text>
</comment>
<evidence type="ECO:0000256" key="4">
    <source>
        <dbReference type="SAM" id="Phobius"/>
    </source>
</evidence>
<sequence length="221" mass="24943">MTFLPFFNLTTPLILVIVSTLAFFFSPIILRKLVVDKDGHKIPPGPIVRYAFLGKYPERALDAWAKTYGPLFSIWMGTQLFVVISDPHVARDLLVTNGSVFSSRKKYFMKNQIILNGRAITASAYGDRWRQHRKIAISVLNPKAINGYAHVLDHEAHVLTQSLYEGTLHGKQPINPAHYSGRYALNNMLYISFGTRTDSTSDPLIERALDLAMEFMDLTGK</sequence>